<dbReference type="GO" id="GO:0008395">
    <property type="term" value="F:steroid hydroxylase activity"/>
    <property type="evidence" value="ECO:0007669"/>
    <property type="project" value="TreeGrafter"/>
</dbReference>
<evidence type="ECO:0000256" key="7">
    <source>
        <dbReference type="RuleBase" id="RU000461"/>
    </source>
</evidence>
<dbReference type="PANTHER" id="PTHR24302">
    <property type="entry name" value="CYTOCHROME P450 FAMILY 3"/>
    <property type="match status" value="1"/>
</dbReference>
<organism evidence="9 10">
    <name type="scientific">Rotaria sordida</name>
    <dbReference type="NCBI Taxonomy" id="392033"/>
    <lineage>
        <taxon>Eukaryota</taxon>
        <taxon>Metazoa</taxon>
        <taxon>Spiralia</taxon>
        <taxon>Gnathifera</taxon>
        <taxon>Rotifera</taxon>
        <taxon>Eurotatoria</taxon>
        <taxon>Bdelloidea</taxon>
        <taxon>Philodinida</taxon>
        <taxon>Philodinidae</taxon>
        <taxon>Rotaria</taxon>
    </lineage>
</organism>
<evidence type="ECO:0000256" key="3">
    <source>
        <dbReference type="ARBA" id="ARBA00022723"/>
    </source>
</evidence>
<comment type="caution">
    <text evidence="9">The sequence shown here is derived from an EMBL/GenBank/DDBJ whole genome shotgun (WGS) entry which is preliminary data.</text>
</comment>
<reference evidence="9" key="1">
    <citation type="submission" date="2021-02" db="EMBL/GenBank/DDBJ databases">
        <authorList>
            <person name="Nowell W R."/>
        </authorList>
    </citation>
    <scope>NUCLEOTIDE SEQUENCE</scope>
</reference>
<dbReference type="InterPro" id="IPR017972">
    <property type="entry name" value="Cyt_P450_CS"/>
</dbReference>
<keyword evidence="7" id="KW-0503">Monooxygenase</keyword>
<evidence type="ECO:0000256" key="1">
    <source>
        <dbReference type="ARBA" id="ARBA00010617"/>
    </source>
</evidence>
<dbReference type="InterPro" id="IPR050705">
    <property type="entry name" value="Cytochrome_P450_3A"/>
</dbReference>
<dbReference type="OrthoDB" id="2789670at2759"/>
<dbReference type="Pfam" id="PF00067">
    <property type="entry name" value="p450"/>
    <property type="match status" value="1"/>
</dbReference>
<dbReference type="InterPro" id="IPR006580">
    <property type="entry name" value="Znf_TTF"/>
</dbReference>
<name>A0A815CSZ2_9BILA</name>
<proteinExistence type="inferred from homology"/>
<keyword evidence="2 7" id="KW-0349">Heme</keyword>
<dbReference type="GO" id="GO:0016705">
    <property type="term" value="F:oxidoreductase activity, acting on paired donors, with incorporation or reduction of molecular oxygen"/>
    <property type="evidence" value="ECO:0007669"/>
    <property type="project" value="InterPro"/>
</dbReference>
<dbReference type="Proteomes" id="UP000663882">
    <property type="component" value="Unassembled WGS sequence"/>
</dbReference>
<dbReference type="PANTHER" id="PTHR24302:SF15">
    <property type="entry name" value="FATTY-ACID PEROXYGENASE"/>
    <property type="match status" value="1"/>
</dbReference>
<evidence type="ECO:0000259" key="8">
    <source>
        <dbReference type="SMART" id="SM00597"/>
    </source>
</evidence>
<dbReference type="EMBL" id="CAJNOO010002621">
    <property type="protein sequence ID" value="CAF1284298.1"/>
    <property type="molecule type" value="Genomic_DNA"/>
</dbReference>
<feature type="domain" description="TTF-type" evidence="8">
    <location>
        <begin position="19"/>
        <end position="119"/>
    </location>
</feature>
<sequence>MQPVLKNYPKNRKLASQNTTCKFASKWFTEYPMLEYSQTTDKAYCFACRLFYRGPGSEKIDLAWIKTGVQSWSKMKGRGKERKVQADVYSIHYDRELWSPDDPYTFVLERHKAKRHPMAYIPFGADPRICIGMRFALIEMKIDEWKQESINKIHRVANDARQQIKNLINEHTTELTESLTKIALELRKAREDDDFYDTDLQQWMGKLNKLKKDFAQISNINIIQEDSSIISFIPKKKKSIPCGICFDDNNGLIRRTFTSAVDKFEFDIICHSIKIVDPFCFARSIDSLRFNVFSRRNCS</sequence>
<keyword evidence="3 7" id="KW-0479">Metal-binding</keyword>
<dbReference type="SUPFAM" id="SSF48264">
    <property type="entry name" value="Cytochrome P450"/>
    <property type="match status" value="1"/>
</dbReference>
<evidence type="ECO:0000256" key="2">
    <source>
        <dbReference type="ARBA" id="ARBA00022617"/>
    </source>
</evidence>
<accession>A0A815CSZ2</accession>
<dbReference type="AlphaFoldDB" id="A0A815CSZ2"/>
<keyword evidence="4 7" id="KW-0560">Oxidoreductase</keyword>
<dbReference type="InterPro" id="IPR036396">
    <property type="entry name" value="Cyt_P450_sf"/>
</dbReference>
<dbReference type="GO" id="GO:0005506">
    <property type="term" value="F:iron ion binding"/>
    <property type="evidence" value="ECO:0007669"/>
    <property type="project" value="InterPro"/>
</dbReference>
<evidence type="ECO:0000256" key="4">
    <source>
        <dbReference type="ARBA" id="ARBA00023002"/>
    </source>
</evidence>
<evidence type="ECO:0000313" key="9">
    <source>
        <dbReference type="EMBL" id="CAF1284298.1"/>
    </source>
</evidence>
<evidence type="ECO:0000256" key="6">
    <source>
        <dbReference type="ARBA" id="ARBA00043906"/>
    </source>
</evidence>
<evidence type="ECO:0000313" key="10">
    <source>
        <dbReference type="Proteomes" id="UP000663882"/>
    </source>
</evidence>
<comment type="function">
    <text evidence="6">Cytochromes P450 are a group of heme-thiolate monooxygenases. They oxidize a variety of structurally unrelated compounds, including steroids, fatty acids, and xenobiotics.</text>
</comment>
<dbReference type="GO" id="GO:0020037">
    <property type="term" value="F:heme binding"/>
    <property type="evidence" value="ECO:0007669"/>
    <property type="project" value="InterPro"/>
</dbReference>
<comment type="similarity">
    <text evidence="1 7">Belongs to the cytochrome P450 family.</text>
</comment>
<dbReference type="Gene3D" id="1.10.630.10">
    <property type="entry name" value="Cytochrome P450"/>
    <property type="match status" value="1"/>
</dbReference>
<keyword evidence="5 7" id="KW-0408">Iron</keyword>
<evidence type="ECO:0000256" key="5">
    <source>
        <dbReference type="ARBA" id="ARBA00023004"/>
    </source>
</evidence>
<gene>
    <name evidence="9" type="ORF">RFH988_LOCUS28866</name>
</gene>
<dbReference type="SMART" id="SM00597">
    <property type="entry name" value="ZnF_TTF"/>
    <property type="match status" value="1"/>
</dbReference>
<dbReference type="PROSITE" id="PS00086">
    <property type="entry name" value="CYTOCHROME_P450"/>
    <property type="match status" value="1"/>
</dbReference>
<dbReference type="InterPro" id="IPR001128">
    <property type="entry name" value="Cyt_P450"/>
</dbReference>
<protein>
    <recommendedName>
        <fullName evidence="8">TTF-type domain-containing protein</fullName>
    </recommendedName>
</protein>